<evidence type="ECO:0000256" key="4">
    <source>
        <dbReference type="PROSITE-ProRule" id="PRU00723"/>
    </source>
</evidence>
<evidence type="ECO:0000256" key="3">
    <source>
        <dbReference type="ARBA" id="ARBA00022833"/>
    </source>
</evidence>
<dbReference type="InterPro" id="IPR035979">
    <property type="entry name" value="RBD_domain_sf"/>
</dbReference>
<dbReference type="Pfam" id="PF18044">
    <property type="entry name" value="zf-CCCH_4"/>
    <property type="match status" value="1"/>
</dbReference>
<feature type="compositionally biased region" description="Low complexity" evidence="6">
    <location>
        <begin position="315"/>
        <end position="326"/>
    </location>
</feature>
<dbReference type="InterPro" id="IPR001876">
    <property type="entry name" value="Znf_RanBP2"/>
</dbReference>
<dbReference type="InterPro" id="IPR036855">
    <property type="entry name" value="Znf_CCCH_sf"/>
</dbReference>
<gene>
    <name evidence="10" type="ORF">TeGR_g7987</name>
</gene>
<protein>
    <recommendedName>
        <fullName evidence="12">C3H1-type domain-containing protein</fullName>
    </recommendedName>
</protein>
<evidence type="ECO:0000259" key="8">
    <source>
        <dbReference type="PROSITE" id="PS51222"/>
    </source>
</evidence>
<feature type="domain" description="DCD" evidence="8">
    <location>
        <begin position="874"/>
        <end position="999"/>
    </location>
</feature>
<dbReference type="InterPro" id="IPR054076">
    <property type="entry name" value="ZUO1-like_ZHD"/>
</dbReference>
<keyword evidence="11" id="KW-1185">Reference proteome</keyword>
<feature type="region of interest" description="Disordered" evidence="6">
    <location>
        <begin position="303"/>
        <end position="326"/>
    </location>
</feature>
<dbReference type="Pfam" id="PF00658">
    <property type="entry name" value="MLLE"/>
    <property type="match status" value="1"/>
</dbReference>
<dbReference type="InterPro" id="IPR002004">
    <property type="entry name" value="PABP_HYD_C"/>
</dbReference>
<dbReference type="SUPFAM" id="SSF90229">
    <property type="entry name" value="CCCH zinc finger"/>
    <property type="match status" value="1"/>
</dbReference>
<dbReference type="PROSITE" id="PS50103">
    <property type="entry name" value="ZF_C3H1"/>
    <property type="match status" value="1"/>
</dbReference>
<feature type="compositionally biased region" description="Low complexity" evidence="6">
    <location>
        <begin position="805"/>
        <end position="814"/>
    </location>
</feature>
<dbReference type="SMART" id="SM00356">
    <property type="entry name" value="ZnF_C3H1"/>
    <property type="match status" value="1"/>
</dbReference>
<dbReference type="Gene3D" id="1.10.1900.10">
    <property type="entry name" value="c-terminal domain of poly(a) binding protein"/>
    <property type="match status" value="1"/>
</dbReference>
<reference evidence="10 11" key="1">
    <citation type="journal article" date="2023" name="Commun. Biol.">
        <title>Genome analysis of Parmales, the sister group of diatoms, reveals the evolutionary specialization of diatoms from phago-mixotrophs to photoautotrophs.</title>
        <authorList>
            <person name="Ban H."/>
            <person name="Sato S."/>
            <person name="Yoshikawa S."/>
            <person name="Yamada K."/>
            <person name="Nakamura Y."/>
            <person name="Ichinomiya M."/>
            <person name="Sato N."/>
            <person name="Blanc-Mathieu R."/>
            <person name="Endo H."/>
            <person name="Kuwata A."/>
            <person name="Ogata H."/>
        </authorList>
    </citation>
    <scope>NUCLEOTIDE SEQUENCE [LARGE SCALE GENOMIC DNA]</scope>
</reference>
<dbReference type="Pfam" id="PF21884">
    <property type="entry name" value="ZUO1-like_ZHD"/>
    <property type="match status" value="1"/>
</dbReference>
<dbReference type="PROSITE" id="PS51309">
    <property type="entry name" value="PABC"/>
    <property type="match status" value="1"/>
</dbReference>
<dbReference type="Pfam" id="PF10539">
    <property type="entry name" value="Dev_Cell_Death"/>
    <property type="match status" value="1"/>
</dbReference>
<dbReference type="PROSITE" id="PS51222">
    <property type="entry name" value="DCD"/>
    <property type="match status" value="1"/>
</dbReference>
<dbReference type="SUPFAM" id="SSF63570">
    <property type="entry name" value="PABC (PABP) domain"/>
    <property type="match status" value="1"/>
</dbReference>
<dbReference type="PANTHER" id="PTHR45495:SF1">
    <property type="entry name" value="DNAJ PROTEIN JJJ1 HOMOLOG"/>
    <property type="match status" value="1"/>
</dbReference>
<keyword evidence="2 4" id="KW-0863">Zinc-finger</keyword>
<dbReference type="Gene3D" id="4.10.1000.10">
    <property type="entry name" value="Zinc finger, CCCH-type"/>
    <property type="match status" value="1"/>
</dbReference>
<dbReference type="InterPro" id="IPR013989">
    <property type="entry name" value="Dev_and_cell_death_domain"/>
</dbReference>
<feature type="zinc finger region" description="C3H1-type" evidence="4">
    <location>
        <begin position="811"/>
        <end position="839"/>
    </location>
</feature>
<feature type="coiled-coil region" evidence="5">
    <location>
        <begin position="343"/>
        <end position="385"/>
    </location>
</feature>
<feature type="domain" description="C3H1-type" evidence="7">
    <location>
        <begin position="811"/>
        <end position="839"/>
    </location>
</feature>
<dbReference type="Proteomes" id="UP001165060">
    <property type="component" value="Unassembled WGS sequence"/>
</dbReference>
<evidence type="ECO:0000313" key="11">
    <source>
        <dbReference type="Proteomes" id="UP001165060"/>
    </source>
</evidence>
<evidence type="ECO:0000313" key="10">
    <source>
        <dbReference type="EMBL" id="GMI19141.1"/>
    </source>
</evidence>
<evidence type="ECO:0000259" key="7">
    <source>
        <dbReference type="PROSITE" id="PS50103"/>
    </source>
</evidence>
<dbReference type="InterPro" id="IPR000571">
    <property type="entry name" value="Znf_CCCH"/>
</dbReference>
<evidence type="ECO:0000259" key="9">
    <source>
        <dbReference type="PROSITE" id="PS51309"/>
    </source>
</evidence>
<name>A0ABQ6M456_9STRA</name>
<dbReference type="InterPro" id="IPR036053">
    <property type="entry name" value="PABP-dom"/>
</dbReference>
<dbReference type="SMART" id="SM00767">
    <property type="entry name" value="DCD"/>
    <property type="match status" value="1"/>
</dbReference>
<organism evidence="10 11">
    <name type="scientific">Tetraparma gracilis</name>
    <dbReference type="NCBI Taxonomy" id="2962635"/>
    <lineage>
        <taxon>Eukaryota</taxon>
        <taxon>Sar</taxon>
        <taxon>Stramenopiles</taxon>
        <taxon>Ochrophyta</taxon>
        <taxon>Bolidophyceae</taxon>
        <taxon>Parmales</taxon>
        <taxon>Triparmaceae</taxon>
        <taxon>Tetraparma</taxon>
    </lineage>
</organism>
<dbReference type="SMART" id="SM00547">
    <property type="entry name" value="ZnF_RBZ"/>
    <property type="match status" value="2"/>
</dbReference>
<dbReference type="PANTHER" id="PTHR45495">
    <property type="entry name" value="DNAJ PROTEIN JJJ1 HOMOLOG"/>
    <property type="match status" value="1"/>
</dbReference>
<keyword evidence="1 4" id="KW-0479">Metal-binding</keyword>
<keyword evidence="3 4" id="KW-0862">Zinc</keyword>
<proteinExistence type="predicted"/>
<feature type="compositionally biased region" description="Basic and acidic residues" evidence="6">
    <location>
        <begin position="776"/>
        <end position="794"/>
    </location>
</feature>
<dbReference type="EMBL" id="BRYB01001141">
    <property type="protein sequence ID" value="GMI19141.1"/>
    <property type="molecule type" value="Genomic_DNA"/>
</dbReference>
<comment type="caution">
    <text evidence="10">The sequence shown here is derived from an EMBL/GenBank/DDBJ whole genome shotgun (WGS) entry which is preliminary data.</text>
</comment>
<sequence length="999" mass="108359">MFSDLEKKEAATISSLGLDAPALPPRPGFGSSSTPSSQLSDFYKHWESFKSRLDFSWTSVEDCSTAGDRKERKRMNKVNDRVARICRMRYETAVCNVVRYAKKRDPRVRRMMMEKEEERMRRAGERRSSVGASDSPVDGAFDPLLVSLRETTMAGADLALTYVSEFRYAGAEFLSLSTTVLDEAPDSPHAVEWGKHKLTFTAKGESFSVLSLIRENLGKNLSFDEPAEGEEDREEAARRKAREEFERLRSLVEAALAGDRSLTATQVFKNLAEARKEGEFAYSRSMVKRAWLVVAEAMGIQSEGCRKSPPPAPAAGPSEPAGAMSAAERKEVAKAKAKAWKDMQKKKQEVEDAKAAHEAARVAAALEEEQKVRVAAEKKANAEAKAAATAKAAADAKAADAKAAAAASSGKKKKKKKREPTRIVSNSGATHFACVNFECGLVNSITSPVCIQCGTPSPVPRDDDPPVDDDGSWACKACTFVCEIPEMQECSICGTPRYEEAPAAAAEPAPAPAHPSSQTIYLSGLPKDPKMSADFIEKTMFAATGVKSLPVNIKKPGAKTFCFVEYDSRKGADTAVAMFTRNPKKFVLPLSFDRPIEEWDLAPYPVEQQMAMLGQRIFPVAEAIAPKFADQITSAILASSSNPFELLAFINDQSAIYDRIFYESECAEKIAAAPPVPEQKQLNVRLVREVGQPVDTVINCAPGCQLKDLFACLYANANIKMLLGLRGLEDLSIAAIKPKSMPVFMTVQQGHVFCYKEYAPRGKPCLGILDTIMVRKDSRDGERPDPRSPVKERPAPQTASPPPKQLQQQQPQKQRPCKFFIQSGSCKFGDKCRFRHEGRASPSPSATSATSATSAATSAASPSPSPTPSSPHALPGAGYVFSCSSATRDQVLELGLFGCPKPGAHAKIKPGAPCFLYNISTRALEGLFIAMSNMSKDIAPDAFGGRFPHQVRFRVASRGVAAIGKEVMEDAVGSTKVTIISQEKQQRLCGALVAGGMVM</sequence>
<accession>A0ABQ6M456</accession>
<evidence type="ECO:0000256" key="6">
    <source>
        <dbReference type="SAM" id="MobiDB-lite"/>
    </source>
</evidence>
<feature type="region of interest" description="Disordered" evidence="6">
    <location>
        <begin position="837"/>
        <end position="872"/>
    </location>
</feature>
<dbReference type="SUPFAM" id="SSF54928">
    <property type="entry name" value="RNA-binding domain, RBD"/>
    <property type="match status" value="1"/>
</dbReference>
<evidence type="ECO:0000256" key="5">
    <source>
        <dbReference type="SAM" id="Coils"/>
    </source>
</evidence>
<feature type="domain" description="PABC" evidence="9">
    <location>
        <begin position="593"/>
        <end position="672"/>
    </location>
</feature>
<feature type="compositionally biased region" description="Low complexity" evidence="6">
    <location>
        <begin position="840"/>
        <end position="862"/>
    </location>
</feature>
<feature type="region of interest" description="Disordered" evidence="6">
    <location>
        <begin position="776"/>
        <end position="814"/>
    </location>
</feature>
<evidence type="ECO:0000256" key="1">
    <source>
        <dbReference type="ARBA" id="ARBA00022723"/>
    </source>
</evidence>
<dbReference type="InterPro" id="IPR041367">
    <property type="entry name" value="Znf-CCCH_4"/>
</dbReference>
<keyword evidence="5" id="KW-0175">Coiled coil</keyword>
<dbReference type="InterPro" id="IPR044648">
    <property type="entry name" value="JJJ1_plant"/>
</dbReference>
<evidence type="ECO:0000256" key="2">
    <source>
        <dbReference type="ARBA" id="ARBA00022771"/>
    </source>
</evidence>
<evidence type="ECO:0008006" key="12">
    <source>
        <dbReference type="Google" id="ProtNLM"/>
    </source>
</evidence>